<proteinExistence type="predicted"/>
<evidence type="ECO:0000259" key="1">
    <source>
        <dbReference type="Pfam" id="PF12972"/>
    </source>
</evidence>
<organism evidence="2 3">
    <name type="scientific">Artemia franciscana</name>
    <name type="common">Brine shrimp</name>
    <name type="synonym">Artemia sanfranciscana</name>
    <dbReference type="NCBI Taxonomy" id="6661"/>
    <lineage>
        <taxon>Eukaryota</taxon>
        <taxon>Metazoa</taxon>
        <taxon>Ecdysozoa</taxon>
        <taxon>Arthropoda</taxon>
        <taxon>Crustacea</taxon>
        <taxon>Branchiopoda</taxon>
        <taxon>Anostraca</taxon>
        <taxon>Artemiidae</taxon>
        <taxon>Artemia</taxon>
    </lineage>
</organism>
<reference evidence="2" key="1">
    <citation type="submission" date="2023-07" db="EMBL/GenBank/DDBJ databases">
        <title>Chromosome-level genome assembly of Artemia franciscana.</title>
        <authorList>
            <person name="Jo E."/>
        </authorList>
    </citation>
    <scope>NUCLEOTIDE SEQUENCE</scope>
    <source>
        <tissue evidence="2">Whole body</tissue>
    </source>
</reference>
<accession>A0AA88HC96</accession>
<dbReference type="InterPro" id="IPR024732">
    <property type="entry name" value="NAGLU_C"/>
</dbReference>
<dbReference type="EMBL" id="JAVRJZ010000196">
    <property type="protein sequence ID" value="KAK2702677.1"/>
    <property type="molecule type" value="Genomic_DNA"/>
</dbReference>
<dbReference type="PANTHER" id="PTHR12872:SF1">
    <property type="entry name" value="ALPHA-N-ACETYLGLUCOSAMINIDASE"/>
    <property type="match status" value="1"/>
</dbReference>
<protein>
    <recommendedName>
        <fullName evidence="1">Alpha-N-acetylglucosaminidase C-terminal domain-containing protein</fullName>
    </recommendedName>
</protein>
<evidence type="ECO:0000313" key="2">
    <source>
        <dbReference type="EMBL" id="KAK2702677.1"/>
    </source>
</evidence>
<feature type="domain" description="Alpha-N-acetylglucosaminidase C-terminal" evidence="1">
    <location>
        <begin position="1"/>
        <end position="127"/>
    </location>
</feature>
<gene>
    <name evidence="2" type="ORF">QYM36_018718</name>
</gene>
<dbReference type="Pfam" id="PF12972">
    <property type="entry name" value="NAGLU_C"/>
    <property type="match status" value="1"/>
</dbReference>
<dbReference type="Proteomes" id="UP001187531">
    <property type="component" value="Unassembled WGS sequence"/>
</dbReference>
<evidence type="ECO:0000313" key="3">
    <source>
        <dbReference type="Proteomes" id="UP001187531"/>
    </source>
</evidence>
<dbReference type="PANTHER" id="PTHR12872">
    <property type="entry name" value="ALPHA-N-ACETYLGLUCOSAMINIDASE"/>
    <property type="match status" value="1"/>
</dbReference>
<dbReference type="InterPro" id="IPR007781">
    <property type="entry name" value="NAGLU"/>
</dbReference>
<keyword evidence="3" id="KW-1185">Reference proteome</keyword>
<dbReference type="Gene3D" id="1.20.120.670">
    <property type="entry name" value="N-acetyl-b-d-glucoasminidase"/>
    <property type="match status" value="1"/>
</dbReference>
<name>A0AA88HC96_ARTSF</name>
<comment type="caution">
    <text evidence="2">The sequence shown here is derived from an EMBL/GenBank/DDBJ whole genome shotgun (WGS) entry which is preliminary data.</text>
</comment>
<sequence>MDTILNSNQQFMLGPWIESAKAVAPLEEKSQFEYNARNQITLWGPREEIVDYTAKEWGGLVMDYYIPRWTLFVDTSRECLIKNSTFDKEKFRQKVFTNVEQPFTFSKKTYLVEPIGSRLLALKQIYETWCLFYTSNVAIYRKLIKKLK</sequence>
<dbReference type="AlphaFoldDB" id="A0AA88HC96"/>